<dbReference type="Pfam" id="PF04831">
    <property type="entry name" value="POPDC1-3"/>
    <property type="match status" value="1"/>
</dbReference>
<evidence type="ECO:0000313" key="17">
    <source>
        <dbReference type="Proteomes" id="UP000792457"/>
    </source>
</evidence>
<feature type="region of interest" description="Disordered" evidence="14">
    <location>
        <begin position="1"/>
        <end position="121"/>
    </location>
</feature>
<evidence type="ECO:0000256" key="9">
    <source>
        <dbReference type="ARBA" id="ARBA00022889"/>
    </source>
</evidence>
<feature type="compositionally biased region" description="Low complexity" evidence="14">
    <location>
        <begin position="52"/>
        <end position="62"/>
    </location>
</feature>
<reference evidence="16" key="1">
    <citation type="submission" date="2013-04" db="EMBL/GenBank/DDBJ databases">
        <authorList>
            <person name="Qu J."/>
            <person name="Murali S.C."/>
            <person name="Bandaranaike D."/>
            <person name="Bellair M."/>
            <person name="Blankenburg K."/>
            <person name="Chao H."/>
            <person name="Dinh H."/>
            <person name="Doddapaneni H."/>
            <person name="Downs B."/>
            <person name="Dugan-Rocha S."/>
            <person name="Elkadiri S."/>
            <person name="Gnanaolivu R.D."/>
            <person name="Hernandez B."/>
            <person name="Javaid M."/>
            <person name="Jayaseelan J.C."/>
            <person name="Lee S."/>
            <person name="Li M."/>
            <person name="Ming W."/>
            <person name="Munidasa M."/>
            <person name="Muniz J."/>
            <person name="Nguyen L."/>
            <person name="Ongeri F."/>
            <person name="Osuji N."/>
            <person name="Pu L.-L."/>
            <person name="Puazo M."/>
            <person name="Qu C."/>
            <person name="Quiroz J."/>
            <person name="Raj R."/>
            <person name="Weissenberger G."/>
            <person name="Xin Y."/>
            <person name="Zou X."/>
            <person name="Han Y."/>
            <person name="Richards S."/>
            <person name="Worley K."/>
            <person name="Muzny D."/>
            <person name="Gibbs R."/>
        </authorList>
    </citation>
    <scope>NUCLEOTIDE SEQUENCE</scope>
    <source>
        <strain evidence="16">Sampled in the wild</strain>
    </source>
</reference>
<keyword evidence="13" id="KW-0325">Glycoprotein</keyword>
<evidence type="ECO:0000256" key="14">
    <source>
        <dbReference type="SAM" id="MobiDB-lite"/>
    </source>
</evidence>
<dbReference type="GO" id="GO:0042383">
    <property type="term" value="C:sarcolemma"/>
    <property type="evidence" value="ECO:0007669"/>
    <property type="project" value="TreeGrafter"/>
</dbReference>
<evidence type="ECO:0000256" key="6">
    <source>
        <dbReference type="ARBA" id="ARBA00022473"/>
    </source>
</evidence>
<dbReference type="SUPFAM" id="SSF51206">
    <property type="entry name" value="cAMP-binding domain-like"/>
    <property type="match status" value="1"/>
</dbReference>
<dbReference type="EMBL" id="KZ308841">
    <property type="protein sequence ID" value="KAG8234729.1"/>
    <property type="molecule type" value="Genomic_DNA"/>
</dbReference>
<feature type="region of interest" description="Disordered" evidence="14">
    <location>
        <begin position="709"/>
        <end position="757"/>
    </location>
</feature>
<feature type="compositionally biased region" description="Polar residues" evidence="14">
    <location>
        <begin position="95"/>
        <end position="109"/>
    </location>
</feature>
<comment type="subcellular location">
    <subcellularLocation>
        <location evidence="3">Cell junction</location>
        <location evidence="3">Tight junction</location>
    </subcellularLocation>
    <subcellularLocation>
        <location evidence="1">Lateral cell membrane</location>
    </subcellularLocation>
    <subcellularLocation>
        <location evidence="2">Membrane</location>
        <topology evidence="2">Multi-pass membrane protein</topology>
    </subcellularLocation>
</comment>
<dbReference type="InterPro" id="IPR014710">
    <property type="entry name" value="RmlC-like_jellyroll"/>
</dbReference>
<keyword evidence="17" id="KW-1185">Reference proteome</keyword>
<evidence type="ECO:0000256" key="3">
    <source>
        <dbReference type="ARBA" id="ARBA00004435"/>
    </source>
</evidence>
<evidence type="ECO:0000256" key="5">
    <source>
        <dbReference type="ARBA" id="ARBA00022427"/>
    </source>
</evidence>
<dbReference type="GO" id="GO:0030552">
    <property type="term" value="F:cAMP binding"/>
    <property type="evidence" value="ECO:0007669"/>
    <property type="project" value="TreeGrafter"/>
</dbReference>
<evidence type="ECO:0000256" key="11">
    <source>
        <dbReference type="ARBA" id="ARBA00022989"/>
    </source>
</evidence>
<comment type="similarity">
    <text evidence="4">Belongs to the popeye family.</text>
</comment>
<dbReference type="AlphaFoldDB" id="A0A8K0KGC2"/>
<feature type="compositionally biased region" description="Basic residues" evidence="14">
    <location>
        <begin position="897"/>
        <end position="908"/>
    </location>
</feature>
<keyword evidence="11" id="KW-1133">Transmembrane helix</keyword>
<evidence type="ECO:0000313" key="16">
    <source>
        <dbReference type="EMBL" id="KAG8234729.1"/>
    </source>
</evidence>
<feature type="compositionally biased region" description="Polar residues" evidence="14">
    <location>
        <begin position="25"/>
        <end position="44"/>
    </location>
</feature>
<comment type="caution">
    <text evidence="16">The sequence shown here is derived from an EMBL/GenBank/DDBJ whole genome shotgun (WGS) entry which is preliminary data.</text>
</comment>
<keyword evidence="9" id="KW-0130">Cell adhesion</keyword>
<keyword evidence="6" id="KW-0217">Developmental protein</keyword>
<proteinExistence type="inferred from homology"/>
<dbReference type="OrthoDB" id="425611at2759"/>
<accession>A0A8K0KGC2</accession>
<evidence type="ECO:0000259" key="15">
    <source>
        <dbReference type="Pfam" id="PF04831"/>
    </source>
</evidence>
<keyword evidence="7" id="KW-1003">Cell membrane</keyword>
<feature type="domain" description="POPDC1-3" evidence="15">
    <location>
        <begin position="387"/>
        <end position="531"/>
    </location>
</feature>
<feature type="region of interest" description="Disordered" evidence="14">
    <location>
        <begin position="857"/>
        <end position="918"/>
    </location>
</feature>
<evidence type="ECO:0000256" key="13">
    <source>
        <dbReference type="ARBA" id="ARBA00023180"/>
    </source>
</evidence>
<keyword evidence="5" id="KW-0796">Tight junction</keyword>
<dbReference type="InterPro" id="IPR018490">
    <property type="entry name" value="cNMP-bd_dom_sf"/>
</dbReference>
<keyword evidence="12" id="KW-0472">Membrane</keyword>
<evidence type="ECO:0000256" key="1">
    <source>
        <dbReference type="ARBA" id="ARBA00004124"/>
    </source>
</evidence>
<dbReference type="PANTHER" id="PTHR12101:SF17">
    <property type="entry name" value="BLOOD VESSEL EPICARDIAL SUBSTANCE"/>
    <property type="match status" value="1"/>
</dbReference>
<keyword evidence="10" id="KW-0965">Cell junction</keyword>
<feature type="compositionally biased region" description="Basic and acidic residues" evidence="14">
    <location>
        <begin position="909"/>
        <end position="918"/>
    </location>
</feature>
<keyword evidence="8" id="KW-0812">Transmembrane</keyword>
<name>A0A8K0KGC2_LADFU</name>
<reference evidence="16" key="2">
    <citation type="submission" date="2017-10" db="EMBL/GenBank/DDBJ databases">
        <title>Ladona fulva Genome sequencing and assembly.</title>
        <authorList>
            <person name="Murali S."/>
            <person name="Richards S."/>
            <person name="Bandaranaike D."/>
            <person name="Bellair M."/>
            <person name="Blankenburg K."/>
            <person name="Chao H."/>
            <person name="Dinh H."/>
            <person name="Doddapaneni H."/>
            <person name="Dugan-Rocha S."/>
            <person name="Elkadiri S."/>
            <person name="Gnanaolivu R."/>
            <person name="Hernandez B."/>
            <person name="Skinner E."/>
            <person name="Javaid M."/>
            <person name="Lee S."/>
            <person name="Li M."/>
            <person name="Ming W."/>
            <person name="Munidasa M."/>
            <person name="Muniz J."/>
            <person name="Nguyen L."/>
            <person name="Hughes D."/>
            <person name="Osuji N."/>
            <person name="Pu L.-L."/>
            <person name="Puazo M."/>
            <person name="Qu C."/>
            <person name="Quiroz J."/>
            <person name="Raj R."/>
            <person name="Weissenberger G."/>
            <person name="Xin Y."/>
            <person name="Zou X."/>
            <person name="Han Y."/>
            <person name="Worley K."/>
            <person name="Muzny D."/>
            <person name="Gibbs R."/>
        </authorList>
    </citation>
    <scope>NUCLEOTIDE SEQUENCE</scope>
    <source>
        <strain evidence="16">Sampled in the wild</strain>
    </source>
</reference>
<dbReference type="GO" id="GO:0007507">
    <property type="term" value="P:heart development"/>
    <property type="evidence" value="ECO:0007669"/>
    <property type="project" value="TreeGrafter"/>
</dbReference>
<feature type="compositionally biased region" description="Acidic residues" evidence="14">
    <location>
        <begin position="734"/>
        <end position="744"/>
    </location>
</feature>
<evidence type="ECO:0000256" key="10">
    <source>
        <dbReference type="ARBA" id="ARBA00022949"/>
    </source>
</evidence>
<dbReference type="Proteomes" id="UP000792457">
    <property type="component" value="Unassembled WGS sequence"/>
</dbReference>
<dbReference type="GO" id="GO:0051146">
    <property type="term" value="P:striated muscle cell differentiation"/>
    <property type="evidence" value="ECO:0007669"/>
    <property type="project" value="TreeGrafter"/>
</dbReference>
<dbReference type="GO" id="GO:0016328">
    <property type="term" value="C:lateral plasma membrane"/>
    <property type="evidence" value="ECO:0007669"/>
    <property type="project" value="UniProtKB-SubCell"/>
</dbReference>
<feature type="compositionally biased region" description="Low complexity" evidence="14">
    <location>
        <begin position="10"/>
        <end position="24"/>
    </location>
</feature>
<evidence type="ECO:0000256" key="2">
    <source>
        <dbReference type="ARBA" id="ARBA00004141"/>
    </source>
</evidence>
<dbReference type="PANTHER" id="PTHR12101">
    <property type="entry name" value="POPEYE DOMAIN CONTAINING PROTEIN"/>
    <property type="match status" value="1"/>
</dbReference>
<evidence type="ECO:0000256" key="12">
    <source>
        <dbReference type="ARBA" id="ARBA00023136"/>
    </source>
</evidence>
<organism evidence="16 17">
    <name type="scientific">Ladona fulva</name>
    <name type="common">Scarce chaser dragonfly</name>
    <name type="synonym">Libellula fulva</name>
    <dbReference type="NCBI Taxonomy" id="123851"/>
    <lineage>
        <taxon>Eukaryota</taxon>
        <taxon>Metazoa</taxon>
        <taxon>Ecdysozoa</taxon>
        <taxon>Arthropoda</taxon>
        <taxon>Hexapoda</taxon>
        <taxon>Insecta</taxon>
        <taxon>Pterygota</taxon>
        <taxon>Palaeoptera</taxon>
        <taxon>Odonata</taxon>
        <taxon>Epiprocta</taxon>
        <taxon>Anisoptera</taxon>
        <taxon>Libelluloidea</taxon>
        <taxon>Libellulidae</taxon>
        <taxon>Ladona</taxon>
    </lineage>
</organism>
<evidence type="ECO:0000256" key="8">
    <source>
        <dbReference type="ARBA" id="ARBA00022692"/>
    </source>
</evidence>
<dbReference type="Gene3D" id="2.60.120.10">
    <property type="entry name" value="Jelly Rolls"/>
    <property type="match status" value="1"/>
</dbReference>
<sequence>MGTTVSPMHGSTMGPSSTPGSTSTVFPHSSTSRPDSPPLSSAASRSYEDDTFSTSGAFSTSTVPTSTLPYFAHSPAPPFASAPDDPLPTIAPYGQPSTGFHSTEPTATTPGDLGSSSSSYGTKGSALTTLATLLTSTYNSAKNVASDIGDPASSLASWAAIAYNETTPSPSSSLDGSSSPSPTSSSTTFGIGTLLSWSDADFLLAPSEGSGSSSTSPIVNVTQSMNSSDSMEEDPALTFCAEWNVSQHGLFQAAHMFLASAFLIPSCGGSGGGGGSSWTTASLATSSPPHVPPLLLLLLRAILLATGFALSAIWASTVICSGDALAWSLALSLANAFRGGLLARSLLLPPNPPSPPTSSSVTSYFLKANSMGGGKGKNGKSAPMSSGQSVRDLFMKVFQPLRISRSQFRELAKEARLEAVAAGDVYATEDVTNAHHRLSILLHGKMKVTCNGTLLHHISPHQFIDSPEWEAASDDPSALFQVTITAEEDTVFLCWSRNKLEKLLAMRPLLGAVIHNLIGKDITQKLYSLNEHLNPHPSGTTGRRGDNADKWRRTESEGRFFKRSLSVDAVNTGSKGRVRSMAWKVGRPFPSNASECSMWSPVHSGWMPPPMKGADGQQQYSASPPVSPPTNLRYPVSPPMVHHQFQQPLALTNGYQVSNQLVPTTTNSLTSPIPQRGGTYLLPATTMTSYMPYGTVPYSVSMSGRQFVRRSQHHHTDTEGGAWADASWVRGYQDEEEDEEEEDDRASSSSPLLVHLVPGTMAGGPYSNGYRPLPQHPTGMVYYQSPYQDMMPRQRQLSYQQQAQSGYSFFSASAEQKRQIFKDKGISCEELRSSKPEPFQQFRKQLTAQQHKARQFILSKGARREEEEEGEDDDVGEGEGERQGLMGDGIKKEGRGGVKRIGRRKKGTRREVTFETSV</sequence>
<dbReference type="InterPro" id="IPR006916">
    <property type="entry name" value="POPDC1-3"/>
</dbReference>
<gene>
    <name evidence="16" type="ORF">J437_LFUL000963</name>
</gene>
<evidence type="ECO:0000256" key="7">
    <source>
        <dbReference type="ARBA" id="ARBA00022475"/>
    </source>
</evidence>
<evidence type="ECO:0000256" key="4">
    <source>
        <dbReference type="ARBA" id="ARBA00007146"/>
    </source>
</evidence>
<dbReference type="GO" id="GO:0042391">
    <property type="term" value="P:regulation of membrane potential"/>
    <property type="evidence" value="ECO:0007669"/>
    <property type="project" value="TreeGrafter"/>
</dbReference>
<dbReference type="InterPro" id="IPR055272">
    <property type="entry name" value="POPDC1-3_dom"/>
</dbReference>
<feature type="compositionally biased region" description="Acidic residues" evidence="14">
    <location>
        <begin position="866"/>
        <end position="878"/>
    </location>
</feature>
<dbReference type="GO" id="GO:0007155">
    <property type="term" value="P:cell adhesion"/>
    <property type="evidence" value="ECO:0007669"/>
    <property type="project" value="UniProtKB-KW"/>
</dbReference>
<protein>
    <recommendedName>
        <fullName evidence="15">POPDC1-3 domain-containing protein</fullName>
    </recommendedName>
</protein>
<dbReference type="GO" id="GO:0005923">
    <property type="term" value="C:bicellular tight junction"/>
    <property type="evidence" value="ECO:0007669"/>
    <property type="project" value="UniProtKB-SubCell"/>
</dbReference>
<feature type="region of interest" description="Disordered" evidence="14">
    <location>
        <begin position="167"/>
        <end position="186"/>
    </location>
</feature>